<evidence type="ECO:0000256" key="1">
    <source>
        <dbReference type="SAM" id="Coils"/>
    </source>
</evidence>
<accession>A0A8S9XJQ6</accession>
<protein>
    <submittedName>
        <fullName evidence="2">Uncharacterized protein</fullName>
    </submittedName>
</protein>
<evidence type="ECO:0000313" key="3">
    <source>
        <dbReference type="Proteomes" id="UP000466442"/>
    </source>
</evidence>
<dbReference type="Proteomes" id="UP000466442">
    <property type="component" value="Unassembled WGS sequence"/>
</dbReference>
<evidence type="ECO:0000313" key="2">
    <source>
        <dbReference type="EMBL" id="KAF6208819.1"/>
    </source>
</evidence>
<dbReference type="AlphaFoldDB" id="A0A8S9XJQ6"/>
<organism evidence="2 3">
    <name type="scientific">Apolygus lucorum</name>
    <name type="common">Small green plant bug</name>
    <name type="synonym">Lygocoris lucorum</name>
    <dbReference type="NCBI Taxonomy" id="248454"/>
    <lineage>
        <taxon>Eukaryota</taxon>
        <taxon>Metazoa</taxon>
        <taxon>Ecdysozoa</taxon>
        <taxon>Arthropoda</taxon>
        <taxon>Hexapoda</taxon>
        <taxon>Insecta</taxon>
        <taxon>Pterygota</taxon>
        <taxon>Neoptera</taxon>
        <taxon>Paraneoptera</taxon>
        <taxon>Hemiptera</taxon>
        <taxon>Heteroptera</taxon>
        <taxon>Panheteroptera</taxon>
        <taxon>Cimicomorpha</taxon>
        <taxon>Miridae</taxon>
        <taxon>Mirini</taxon>
        <taxon>Apolygus</taxon>
    </lineage>
</organism>
<dbReference type="EMBL" id="WIXP02000006">
    <property type="protein sequence ID" value="KAF6208819.1"/>
    <property type="molecule type" value="Genomic_DNA"/>
</dbReference>
<name>A0A8S9XJQ6_APOLU</name>
<proteinExistence type="predicted"/>
<keyword evidence="3" id="KW-1185">Reference proteome</keyword>
<keyword evidence="1" id="KW-0175">Coiled coil</keyword>
<feature type="coiled-coil region" evidence="1">
    <location>
        <begin position="29"/>
        <end position="89"/>
    </location>
</feature>
<reference evidence="2" key="1">
    <citation type="journal article" date="2021" name="Mol. Ecol. Resour.">
        <title>Apolygus lucorum genome provides insights into omnivorousness and mesophyll feeding.</title>
        <authorList>
            <person name="Liu Y."/>
            <person name="Liu H."/>
            <person name="Wang H."/>
            <person name="Huang T."/>
            <person name="Liu B."/>
            <person name="Yang B."/>
            <person name="Yin L."/>
            <person name="Li B."/>
            <person name="Zhang Y."/>
            <person name="Zhang S."/>
            <person name="Jiang F."/>
            <person name="Zhang X."/>
            <person name="Ren Y."/>
            <person name="Wang B."/>
            <person name="Wang S."/>
            <person name="Lu Y."/>
            <person name="Wu K."/>
            <person name="Fan W."/>
            <person name="Wang G."/>
        </authorList>
    </citation>
    <scope>NUCLEOTIDE SEQUENCE</scope>
    <source>
        <strain evidence="2">12Hb</strain>
    </source>
</reference>
<sequence length="286" mass="32178">MGKEGKPTTDEHESIEIFRNVTEYFLSKLKRIDGELNVANAELREVKEEIRTRDDRINYLNMKLSDLLREESKKAIRKLESTKADLEAISTRADKVLGGLGLIWVGENARRDPMACCTSTNENYMSLKRISPLRKSVAGIHQSHNRINTSREPVVPFSGVGYRLGTGSEVYGYESDPIVSSSRETKSAIVEATEDKASPLVGGLNHRVKRVQNAKTVPVEPVSAAFSAHQKANDVSGRITDQTKFRCTKKVEELPAELLQMSMNERRSVLKQMSVQIQKNMDKYSY</sequence>
<gene>
    <name evidence="2" type="ORF">GE061_014560</name>
</gene>
<comment type="caution">
    <text evidence="2">The sequence shown here is derived from an EMBL/GenBank/DDBJ whole genome shotgun (WGS) entry which is preliminary data.</text>
</comment>